<dbReference type="SMART" id="SM00702">
    <property type="entry name" value="P4Hc"/>
    <property type="match status" value="1"/>
</dbReference>
<proteinExistence type="predicted"/>
<dbReference type="Pfam" id="PF13640">
    <property type="entry name" value="2OG-FeII_Oxy_3"/>
    <property type="match status" value="1"/>
</dbReference>
<name>A0ABQ1JAT7_9PROT</name>
<comment type="caution">
    <text evidence="8">The sequence shown here is derived from an EMBL/GenBank/DDBJ whole genome shotgun (WGS) entry which is preliminary data.</text>
</comment>
<dbReference type="InterPro" id="IPR044862">
    <property type="entry name" value="Pro_4_hyd_alph_FE2OG_OXY"/>
</dbReference>
<evidence type="ECO:0000313" key="9">
    <source>
        <dbReference type="Proteomes" id="UP000603352"/>
    </source>
</evidence>
<evidence type="ECO:0000259" key="7">
    <source>
        <dbReference type="PROSITE" id="PS51471"/>
    </source>
</evidence>
<keyword evidence="2" id="KW-0479">Metal-binding</keyword>
<dbReference type="RefSeq" id="WP_188583336.1">
    <property type="nucleotide sequence ID" value="NZ_BMDZ01000180.1"/>
</dbReference>
<comment type="cofactor">
    <cofactor evidence="1">
        <name>L-ascorbate</name>
        <dbReference type="ChEBI" id="CHEBI:38290"/>
    </cofactor>
</comment>
<dbReference type="InterPro" id="IPR006620">
    <property type="entry name" value="Pro_4_hyd_alph"/>
</dbReference>
<dbReference type="PANTHER" id="PTHR12907">
    <property type="entry name" value="EGL NINE HOMOLOG-RELATED"/>
    <property type="match status" value="1"/>
</dbReference>
<dbReference type="Gene3D" id="2.60.120.620">
    <property type="entry name" value="q2cbj1_9rhob like domain"/>
    <property type="match status" value="1"/>
</dbReference>
<dbReference type="InterPro" id="IPR051559">
    <property type="entry name" value="HIF_prolyl_hydroxylases"/>
</dbReference>
<protein>
    <submittedName>
        <fullName evidence="8">Prolyl 4-hydroxylase subunit alpha</fullName>
    </submittedName>
</protein>
<keyword evidence="3" id="KW-0847">Vitamin C</keyword>
<dbReference type="Proteomes" id="UP000603352">
    <property type="component" value="Unassembled WGS sequence"/>
</dbReference>
<dbReference type="PANTHER" id="PTHR12907:SF26">
    <property type="entry name" value="HIF PROLYL HYDROXYLASE, ISOFORM C"/>
    <property type="match status" value="1"/>
</dbReference>
<evidence type="ECO:0000313" key="8">
    <source>
        <dbReference type="EMBL" id="GGB64242.1"/>
    </source>
</evidence>
<keyword evidence="4" id="KW-0223">Dioxygenase</keyword>
<dbReference type="EMBL" id="BMDZ01000180">
    <property type="protein sequence ID" value="GGB64242.1"/>
    <property type="molecule type" value="Genomic_DNA"/>
</dbReference>
<dbReference type="PROSITE" id="PS51471">
    <property type="entry name" value="FE2OG_OXY"/>
    <property type="match status" value="1"/>
</dbReference>
<evidence type="ECO:0000256" key="6">
    <source>
        <dbReference type="ARBA" id="ARBA00023004"/>
    </source>
</evidence>
<evidence type="ECO:0000256" key="5">
    <source>
        <dbReference type="ARBA" id="ARBA00023002"/>
    </source>
</evidence>
<evidence type="ECO:0000256" key="3">
    <source>
        <dbReference type="ARBA" id="ARBA00022896"/>
    </source>
</evidence>
<evidence type="ECO:0000256" key="2">
    <source>
        <dbReference type="ARBA" id="ARBA00022723"/>
    </source>
</evidence>
<sequence>MVARLLAFALSREAAFSDTTVGKRKIEGGQIRRSRVIRDFGDVNAPLEAAFRARLSQAITALRVPPFTLDSLSLELAAHGDGDFYRRHIDTFIGGEKTATDRILTGVYYFHALPRAFTGGELRLFSLRPIEHGGAHLDIEPPCDSLLLFPAWAPHEVLPVSCPEGNFAQSRFAINCWYNGTA</sequence>
<keyword evidence="9" id="KW-1185">Reference proteome</keyword>
<dbReference type="InterPro" id="IPR005123">
    <property type="entry name" value="Oxoglu/Fe-dep_dioxygenase_dom"/>
</dbReference>
<organism evidence="8 9">
    <name type="scientific">Tistrella bauzanensis</name>
    <dbReference type="NCBI Taxonomy" id="657419"/>
    <lineage>
        <taxon>Bacteria</taxon>
        <taxon>Pseudomonadati</taxon>
        <taxon>Pseudomonadota</taxon>
        <taxon>Alphaproteobacteria</taxon>
        <taxon>Geminicoccales</taxon>
        <taxon>Geminicoccaceae</taxon>
        <taxon>Tistrella</taxon>
    </lineage>
</organism>
<evidence type="ECO:0000256" key="1">
    <source>
        <dbReference type="ARBA" id="ARBA00001961"/>
    </source>
</evidence>
<evidence type="ECO:0000256" key="4">
    <source>
        <dbReference type="ARBA" id="ARBA00022964"/>
    </source>
</evidence>
<keyword evidence="5" id="KW-0560">Oxidoreductase</keyword>
<keyword evidence="6" id="KW-0408">Iron</keyword>
<gene>
    <name evidence="8" type="ORF">GCM10011505_50890</name>
</gene>
<feature type="domain" description="Fe2OG dioxygenase" evidence="7">
    <location>
        <begin position="68"/>
        <end position="180"/>
    </location>
</feature>
<accession>A0ABQ1JAT7</accession>
<reference evidence="9" key="1">
    <citation type="journal article" date="2019" name="Int. J. Syst. Evol. Microbiol.">
        <title>The Global Catalogue of Microorganisms (GCM) 10K type strain sequencing project: providing services to taxonomists for standard genome sequencing and annotation.</title>
        <authorList>
            <consortium name="The Broad Institute Genomics Platform"/>
            <consortium name="The Broad Institute Genome Sequencing Center for Infectious Disease"/>
            <person name="Wu L."/>
            <person name="Ma J."/>
        </authorList>
    </citation>
    <scope>NUCLEOTIDE SEQUENCE [LARGE SCALE GENOMIC DNA]</scope>
    <source>
        <strain evidence="9">CGMCC 1.10188</strain>
    </source>
</reference>